<name>A0A8D2LCV2_VARKO</name>
<dbReference type="Proteomes" id="UP000694545">
    <property type="component" value="Unplaced"/>
</dbReference>
<dbReference type="Pfam" id="PF00094">
    <property type="entry name" value="VWD"/>
    <property type="match status" value="1"/>
</dbReference>
<dbReference type="InterPro" id="IPR014853">
    <property type="entry name" value="VWF/SSPO/ZAN-like_Cys-rich_dom"/>
</dbReference>
<dbReference type="Pfam" id="PF25962">
    <property type="entry name" value="TIL_OTOGL_Mucin"/>
    <property type="match status" value="1"/>
</dbReference>
<dbReference type="SMART" id="SM00832">
    <property type="entry name" value="C8"/>
    <property type="match status" value="1"/>
</dbReference>
<feature type="domain" description="VWFD" evidence="3">
    <location>
        <begin position="1"/>
        <end position="67"/>
    </location>
</feature>
<organism evidence="4 5">
    <name type="scientific">Varanus komodoensis</name>
    <name type="common">Komodo dragon</name>
    <dbReference type="NCBI Taxonomy" id="61221"/>
    <lineage>
        <taxon>Eukaryota</taxon>
        <taxon>Metazoa</taxon>
        <taxon>Chordata</taxon>
        <taxon>Craniata</taxon>
        <taxon>Vertebrata</taxon>
        <taxon>Euteleostomi</taxon>
        <taxon>Lepidosauria</taxon>
        <taxon>Squamata</taxon>
        <taxon>Bifurcata</taxon>
        <taxon>Unidentata</taxon>
        <taxon>Episquamata</taxon>
        <taxon>Toxicofera</taxon>
        <taxon>Anguimorpha</taxon>
        <taxon>Paleoanguimorpha</taxon>
        <taxon>Varanoidea</taxon>
        <taxon>Varanidae</taxon>
        <taxon>Varanus</taxon>
    </lineage>
</organism>
<dbReference type="GO" id="GO:0005576">
    <property type="term" value="C:extracellular region"/>
    <property type="evidence" value="ECO:0007669"/>
    <property type="project" value="UniProtKB-SubCell"/>
</dbReference>
<dbReference type="InterPro" id="IPR001846">
    <property type="entry name" value="VWF_type-D"/>
</dbReference>
<dbReference type="Ensembl" id="ENSVKKT00000021068.1">
    <property type="protein sequence ID" value="ENSVKKP00000020562.1"/>
    <property type="gene ID" value="ENSVKKG00000013823.1"/>
</dbReference>
<dbReference type="PROSITE" id="PS51233">
    <property type="entry name" value="VWFD"/>
    <property type="match status" value="1"/>
</dbReference>
<evidence type="ECO:0000313" key="5">
    <source>
        <dbReference type="Proteomes" id="UP000694545"/>
    </source>
</evidence>
<proteinExistence type="predicted"/>
<keyword evidence="2" id="KW-0964">Secreted</keyword>
<reference evidence="4" key="1">
    <citation type="submission" date="2025-08" db="UniProtKB">
        <authorList>
            <consortium name="Ensembl"/>
        </authorList>
    </citation>
    <scope>IDENTIFICATION</scope>
</reference>
<evidence type="ECO:0000259" key="3">
    <source>
        <dbReference type="PROSITE" id="PS51233"/>
    </source>
</evidence>
<reference evidence="4" key="2">
    <citation type="submission" date="2025-09" db="UniProtKB">
        <authorList>
            <consortium name="Ensembl"/>
        </authorList>
    </citation>
    <scope>IDENTIFICATION</scope>
</reference>
<accession>A0A8D2LCV2</accession>
<protein>
    <recommendedName>
        <fullName evidence="3">VWFD domain-containing protein</fullName>
    </recommendedName>
</protein>
<dbReference type="InterPro" id="IPR058753">
    <property type="entry name" value="TIL_OTOGL_Mucin"/>
</dbReference>
<dbReference type="Pfam" id="PF08742">
    <property type="entry name" value="C8"/>
    <property type="match status" value="1"/>
</dbReference>
<evidence type="ECO:0000256" key="2">
    <source>
        <dbReference type="ARBA" id="ARBA00022525"/>
    </source>
</evidence>
<keyword evidence="5" id="KW-1185">Reference proteome</keyword>
<dbReference type="OMA" id="NNDFMLR"/>
<comment type="subcellular location">
    <subcellularLocation>
        <location evidence="1">Secreted</location>
    </subcellularLocation>
</comment>
<sequence>MLQFSQRVSQTGLPYHTDTLLDIFSNVCGLCGNHNGNLQDEFTTRQGSLAAGPLEFGNSWKTGPECSDTVVESFPCDANAYCRDWAVRKCEIIRDYRFRACHNRVDPTPYHKACIEEACACTMEGKYLGFCTAVAMYAEACSAVGVCVSWRTPDLCPVYCDYYNAPGQCSWHYEPCGTVTAKTCKDQVIGRTLPSVLEGKTHLICLDCLVWH</sequence>
<evidence type="ECO:0000313" key="4">
    <source>
        <dbReference type="Ensembl" id="ENSVKKP00000020562.1"/>
    </source>
</evidence>
<dbReference type="PANTHER" id="PTHR47246">
    <property type="entry name" value="MUCIN-19"/>
    <property type="match status" value="1"/>
</dbReference>
<evidence type="ECO:0000256" key="1">
    <source>
        <dbReference type="ARBA" id="ARBA00004613"/>
    </source>
</evidence>
<dbReference type="PANTHER" id="PTHR47246:SF1">
    <property type="entry name" value="MUCIN-19"/>
    <property type="match status" value="1"/>
</dbReference>
<dbReference type="AlphaFoldDB" id="A0A8D2LCV2"/>